<evidence type="ECO:0000256" key="3">
    <source>
        <dbReference type="ARBA" id="ARBA00021529"/>
    </source>
</evidence>
<feature type="compositionally biased region" description="Basic and acidic residues" evidence="8">
    <location>
        <begin position="598"/>
        <end position="607"/>
    </location>
</feature>
<dbReference type="Pfam" id="PF04821">
    <property type="entry name" value="TIMELESS"/>
    <property type="match status" value="1"/>
</dbReference>
<evidence type="ECO:0000259" key="9">
    <source>
        <dbReference type="Pfam" id="PF04821"/>
    </source>
</evidence>
<gene>
    <name evidence="10" type="ORF">C8A04DRAFT_28515</name>
</gene>
<dbReference type="RefSeq" id="XP_062637104.1">
    <property type="nucleotide sequence ID" value="XM_062780670.1"/>
</dbReference>
<evidence type="ECO:0000256" key="1">
    <source>
        <dbReference type="ARBA" id="ARBA00004123"/>
    </source>
</evidence>
<evidence type="ECO:0000256" key="5">
    <source>
        <dbReference type="ARBA" id="ARBA00023242"/>
    </source>
</evidence>
<keyword evidence="7" id="KW-0131">Cell cycle</keyword>
<dbReference type="AlphaFoldDB" id="A0AAN6V2K8"/>
<dbReference type="GO" id="GO:0043111">
    <property type="term" value="P:replication fork arrest"/>
    <property type="evidence" value="ECO:0007669"/>
    <property type="project" value="TreeGrafter"/>
</dbReference>
<feature type="compositionally biased region" description="Basic and acidic residues" evidence="8">
    <location>
        <begin position="821"/>
        <end position="835"/>
    </location>
</feature>
<dbReference type="GO" id="GO:0051321">
    <property type="term" value="P:meiotic cell cycle"/>
    <property type="evidence" value="ECO:0007669"/>
    <property type="project" value="UniProtKB-KW"/>
</dbReference>
<feature type="compositionally biased region" description="Acidic residues" evidence="8">
    <location>
        <begin position="1095"/>
        <end position="1107"/>
    </location>
</feature>
<evidence type="ECO:0000313" key="11">
    <source>
        <dbReference type="Proteomes" id="UP001302676"/>
    </source>
</evidence>
<organism evidence="10 11">
    <name type="scientific">Dichotomopilus funicola</name>
    <dbReference type="NCBI Taxonomy" id="1934379"/>
    <lineage>
        <taxon>Eukaryota</taxon>
        <taxon>Fungi</taxon>
        <taxon>Dikarya</taxon>
        <taxon>Ascomycota</taxon>
        <taxon>Pezizomycotina</taxon>
        <taxon>Sordariomycetes</taxon>
        <taxon>Sordariomycetidae</taxon>
        <taxon>Sordariales</taxon>
        <taxon>Chaetomiaceae</taxon>
        <taxon>Dichotomopilus</taxon>
    </lineage>
</organism>
<feature type="compositionally biased region" description="Basic and acidic residues" evidence="8">
    <location>
        <begin position="987"/>
        <end position="1011"/>
    </location>
</feature>
<dbReference type="GO" id="GO:0031298">
    <property type="term" value="C:replication fork protection complex"/>
    <property type="evidence" value="ECO:0007669"/>
    <property type="project" value="TreeGrafter"/>
</dbReference>
<comment type="similarity">
    <text evidence="2">Belongs to the timeless family.</text>
</comment>
<feature type="compositionally biased region" description="Acidic residues" evidence="8">
    <location>
        <begin position="1155"/>
        <end position="1172"/>
    </location>
</feature>
<protein>
    <recommendedName>
        <fullName evidence="3">Topoisomerase 1-associated factor 1</fullName>
    </recommendedName>
</protein>
<keyword evidence="11" id="KW-1185">Reference proteome</keyword>
<evidence type="ECO:0000256" key="7">
    <source>
        <dbReference type="ARBA" id="ARBA00023306"/>
    </source>
</evidence>
<evidence type="ECO:0000256" key="2">
    <source>
        <dbReference type="ARBA" id="ARBA00008174"/>
    </source>
</evidence>
<dbReference type="PANTHER" id="PTHR22940">
    <property type="entry name" value="TIMEOUT/TIMELESS-2"/>
    <property type="match status" value="1"/>
</dbReference>
<dbReference type="GO" id="GO:0000076">
    <property type="term" value="P:DNA replication checkpoint signaling"/>
    <property type="evidence" value="ECO:0007669"/>
    <property type="project" value="TreeGrafter"/>
</dbReference>
<feature type="region of interest" description="Disordered" evidence="8">
    <location>
        <begin position="800"/>
        <end position="835"/>
    </location>
</feature>
<dbReference type="Proteomes" id="UP001302676">
    <property type="component" value="Unassembled WGS sequence"/>
</dbReference>
<feature type="compositionally biased region" description="Basic residues" evidence="8">
    <location>
        <begin position="965"/>
        <end position="974"/>
    </location>
</feature>
<feature type="compositionally biased region" description="Acidic residues" evidence="8">
    <location>
        <begin position="977"/>
        <end position="986"/>
    </location>
</feature>
<reference evidence="10" key="2">
    <citation type="submission" date="2023-05" db="EMBL/GenBank/DDBJ databases">
        <authorList>
            <consortium name="Lawrence Berkeley National Laboratory"/>
            <person name="Steindorff A."/>
            <person name="Hensen N."/>
            <person name="Bonometti L."/>
            <person name="Westerberg I."/>
            <person name="Brannstrom I.O."/>
            <person name="Guillou S."/>
            <person name="Cros-Aarteil S."/>
            <person name="Calhoun S."/>
            <person name="Haridas S."/>
            <person name="Kuo A."/>
            <person name="Mondo S."/>
            <person name="Pangilinan J."/>
            <person name="Riley R."/>
            <person name="Labutti K."/>
            <person name="Andreopoulos B."/>
            <person name="Lipzen A."/>
            <person name="Chen C."/>
            <person name="Yanf M."/>
            <person name="Daum C."/>
            <person name="Ng V."/>
            <person name="Clum A."/>
            <person name="Ohm R."/>
            <person name="Martin F."/>
            <person name="Silar P."/>
            <person name="Natvig D."/>
            <person name="Lalanne C."/>
            <person name="Gautier V."/>
            <person name="Ament-Velasquez S.L."/>
            <person name="Kruys A."/>
            <person name="Hutchinson M.I."/>
            <person name="Powell A.J."/>
            <person name="Barry K."/>
            <person name="Miller A.N."/>
            <person name="Grigoriev I.V."/>
            <person name="Debuchy R."/>
            <person name="Gladieux P."/>
            <person name="Thoren M.H."/>
            <person name="Johannesson H."/>
        </authorList>
    </citation>
    <scope>NUCLEOTIDE SEQUENCE</scope>
    <source>
        <strain evidence="10">CBS 141.50</strain>
    </source>
</reference>
<feature type="region of interest" description="Disordered" evidence="8">
    <location>
        <begin position="570"/>
        <end position="607"/>
    </location>
</feature>
<reference evidence="10" key="1">
    <citation type="journal article" date="2023" name="Mol. Phylogenet. Evol.">
        <title>Genome-scale phylogeny and comparative genomics of the fungal order Sordariales.</title>
        <authorList>
            <person name="Hensen N."/>
            <person name="Bonometti L."/>
            <person name="Westerberg I."/>
            <person name="Brannstrom I.O."/>
            <person name="Guillou S."/>
            <person name="Cros-Aarteil S."/>
            <person name="Calhoun S."/>
            <person name="Haridas S."/>
            <person name="Kuo A."/>
            <person name="Mondo S."/>
            <person name="Pangilinan J."/>
            <person name="Riley R."/>
            <person name="LaButti K."/>
            <person name="Andreopoulos B."/>
            <person name="Lipzen A."/>
            <person name="Chen C."/>
            <person name="Yan M."/>
            <person name="Daum C."/>
            <person name="Ng V."/>
            <person name="Clum A."/>
            <person name="Steindorff A."/>
            <person name="Ohm R.A."/>
            <person name="Martin F."/>
            <person name="Silar P."/>
            <person name="Natvig D.O."/>
            <person name="Lalanne C."/>
            <person name="Gautier V."/>
            <person name="Ament-Velasquez S.L."/>
            <person name="Kruys A."/>
            <person name="Hutchinson M.I."/>
            <person name="Powell A.J."/>
            <person name="Barry K."/>
            <person name="Miller A.N."/>
            <person name="Grigoriev I.V."/>
            <person name="Debuchy R."/>
            <person name="Gladieux P."/>
            <person name="Hiltunen Thoren M."/>
            <person name="Johannesson H."/>
        </authorList>
    </citation>
    <scope>NUCLEOTIDE SEQUENCE</scope>
    <source>
        <strain evidence="10">CBS 141.50</strain>
    </source>
</reference>
<dbReference type="InterPro" id="IPR006906">
    <property type="entry name" value="Timeless_N"/>
</dbReference>
<evidence type="ECO:0000313" key="10">
    <source>
        <dbReference type="EMBL" id="KAK4143733.1"/>
    </source>
</evidence>
<accession>A0AAN6V2K8</accession>
<feature type="compositionally biased region" description="Low complexity" evidence="8">
    <location>
        <begin position="1177"/>
        <end position="1194"/>
    </location>
</feature>
<keyword evidence="5" id="KW-0539">Nucleus</keyword>
<feature type="region of interest" description="Disordered" evidence="8">
    <location>
        <begin position="332"/>
        <end position="357"/>
    </location>
</feature>
<sequence length="1267" mass="141422">MEDAEISNDTVHPQVRAHINSLVSALGGFGIDDDEGYKLGDDALEVLRDLKKWIRFYDEKTNRMDVARCLAEANIVGSDLLHILATWTPNDANSKYKARIALACFELMVPLTWPIEKDRETMTINHYRHLPALQLSQLGYKRAVINFDAAPILSTAVRVALPSMAMPNGDRSARDQGIIKLVLYFLRNIAIITPPPGVKYEGDETQISRSALIDAFSFQDIFLTLLTIASNMGEDFRMEDVIVMEILFHLVKRVDSSKLFVSEKRLHKIKEDELTAAMKKEAAMLKSYSKNAPTRHSRFGTMIWVKRESGKLATVSGQDALLDAATRERKMDSTKKFRAPRRARKEEMEPQDLGPPVSLDERARQQLQSFVSEFLDSGFNPLFAHVRKSLDREAPHVLQSHHGQFFYLISWFLEAERMRRKAKASDSKKSAAAAAAADDVGSFNLVAEVLNQEMFIALSRTLDRAHGDKDWRLLTTVMRCFTQILLTVQEMYSSGNEENEEIADNILSRLFYEETTHDAIANIVRSYKDQGFEYLDACTELTHTFVRILEAYSKQNVDLQVRSRKRVRKKKKAAKAAGAEGDAGDDDQNDAEDDSADDERQAEKTSQERKFDFKRFAVRFIPQGAVDTFVTFTRYYRDLDDDQLKRAHRYFFRLAFKQDMSVMLFRLDIIHLFYNMIKGPEPLDKNSSMYKEWEELAKQVIRKCMKKLEERPALFTELLFSKINSTAHYLEYGHEKQTVSNPRPAAELEFKREEERDKQIAIVVGVLIDRNQTDHLEWIKKQLSGAESERRAWENAEKALTAERPEGEAADASAEGSAPKDAPHTTLRPDNDARRTALFKNPHLRLLMKLAGLERLAPTLDESPDSIWVIPSTLTADALKDTLSLINQAEFSPPTFEDGGSAEDQLRRKVAPRKRVAYDDDADADANGINDLINDGSDDDDGTGILFPAGGPTARKRTAEDGQPKRRLQRRRRRGADDEDGTEDPEAEAKREAKARARRKKELEKARKIKSEMYVDLREDDSDWEGNKEEDRAFFAREQELQAAKDATFGLSSKPSGVEAEAWEELVGAGVGEDVAGAVVGKTKTAGGKRKSLSDDSDEDEDEDEDQVSTGSDNSDDDASSDAESAPAPKRPAKRRKPSPPKTKQKKKRAVALSSDDDDSDDEVEADAMDIDEPVHSFTSVSASASASTTQTTTGKDGVGTNDTSLSGSPGQGAKPSAGDAAAVGGGAGAGGGDDEDEDDDIPAAKTAVRARPRARAGFIVESSDEE</sequence>
<comment type="caution">
    <text evidence="10">The sequence shown here is derived from an EMBL/GenBank/DDBJ whole genome shotgun (WGS) entry which is preliminary data.</text>
</comment>
<dbReference type="GO" id="GO:0006281">
    <property type="term" value="P:DNA repair"/>
    <property type="evidence" value="ECO:0007669"/>
    <property type="project" value="TreeGrafter"/>
</dbReference>
<comment type="subcellular location">
    <subcellularLocation>
        <location evidence="1">Nucleus</location>
    </subcellularLocation>
</comment>
<dbReference type="GO" id="GO:0003677">
    <property type="term" value="F:DNA binding"/>
    <property type="evidence" value="ECO:0007669"/>
    <property type="project" value="TreeGrafter"/>
</dbReference>
<feature type="compositionally biased region" description="Low complexity" evidence="8">
    <location>
        <begin position="925"/>
        <end position="935"/>
    </location>
</feature>
<keyword evidence="6" id="KW-0469">Meiosis</keyword>
<feature type="compositionally biased region" description="Low complexity" evidence="8">
    <location>
        <begin position="1069"/>
        <end position="1081"/>
    </location>
</feature>
<dbReference type="GeneID" id="87817283"/>
<feature type="domain" description="Timeless N-terminal" evidence="9">
    <location>
        <begin position="37"/>
        <end position="305"/>
    </location>
</feature>
<feature type="compositionally biased region" description="Basic residues" evidence="8">
    <location>
        <begin position="1131"/>
        <end position="1150"/>
    </location>
</feature>
<name>A0AAN6V2K8_9PEZI</name>
<keyword evidence="4" id="KW-0236">DNA replication inhibitor</keyword>
<dbReference type="InterPro" id="IPR044998">
    <property type="entry name" value="Timeless"/>
</dbReference>
<evidence type="ECO:0000256" key="8">
    <source>
        <dbReference type="SAM" id="MobiDB-lite"/>
    </source>
</evidence>
<evidence type="ECO:0000256" key="6">
    <source>
        <dbReference type="ARBA" id="ARBA00023254"/>
    </source>
</evidence>
<feature type="region of interest" description="Disordered" evidence="8">
    <location>
        <begin position="891"/>
        <end position="1011"/>
    </location>
</feature>
<proteinExistence type="inferred from homology"/>
<dbReference type="PANTHER" id="PTHR22940:SF4">
    <property type="entry name" value="PROTEIN TIMELESS HOMOLOG"/>
    <property type="match status" value="1"/>
</dbReference>
<evidence type="ECO:0000256" key="4">
    <source>
        <dbReference type="ARBA" id="ARBA00022880"/>
    </source>
</evidence>
<feature type="compositionally biased region" description="Acidic residues" evidence="8">
    <location>
        <begin position="582"/>
        <end position="597"/>
    </location>
</feature>
<dbReference type="EMBL" id="MU853583">
    <property type="protein sequence ID" value="KAK4143733.1"/>
    <property type="molecule type" value="Genomic_DNA"/>
</dbReference>
<feature type="region of interest" description="Disordered" evidence="8">
    <location>
        <begin position="1069"/>
        <end position="1267"/>
    </location>
</feature>
<feature type="compositionally biased region" description="Acidic residues" evidence="8">
    <location>
        <begin position="1233"/>
        <end position="1242"/>
    </location>
</feature>